<protein>
    <submittedName>
        <fullName evidence="2">Uncharacterized protein</fullName>
    </submittedName>
</protein>
<organism evidence="2 3">
    <name type="scientific">Ensete ventricosum</name>
    <name type="common">Abyssinian banana</name>
    <name type="synonym">Musa ensete</name>
    <dbReference type="NCBI Taxonomy" id="4639"/>
    <lineage>
        <taxon>Eukaryota</taxon>
        <taxon>Viridiplantae</taxon>
        <taxon>Streptophyta</taxon>
        <taxon>Embryophyta</taxon>
        <taxon>Tracheophyta</taxon>
        <taxon>Spermatophyta</taxon>
        <taxon>Magnoliopsida</taxon>
        <taxon>Liliopsida</taxon>
        <taxon>Zingiberales</taxon>
        <taxon>Musaceae</taxon>
        <taxon>Ensete</taxon>
    </lineage>
</organism>
<evidence type="ECO:0000313" key="3">
    <source>
        <dbReference type="Proteomes" id="UP000287651"/>
    </source>
</evidence>
<dbReference type="AlphaFoldDB" id="A0A427BB40"/>
<keyword evidence="1" id="KW-0732">Signal</keyword>
<accession>A0A427BB40</accession>
<gene>
    <name evidence="2" type="ORF">B296_00002609</name>
</gene>
<sequence length="84" mass="9936">MDLVHSHHRRRSLLFFLLLLFFFFFLSACPGSRAEVITLTEETFADKVLFDLLSSISICVLATHVKEKDTIWFVQFCVPWCKHW</sequence>
<name>A0A427BB40_ENSVE</name>
<feature type="chain" id="PRO_5019346530" evidence="1">
    <location>
        <begin position="35"/>
        <end position="84"/>
    </location>
</feature>
<comment type="caution">
    <text evidence="2">The sequence shown here is derived from an EMBL/GenBank/DDBJ whole genome shotgun (WGS) entry which is preliminary data.</text>
</comment>
<feature type="signal peptide" evidence="1">
    <location>
        <begin position="1"/>
        <end position="34"/>
    </location>
</feature>
<reference evidence="2 3" key="1">
    <citation type="journal article" date="2014" name="Agronomy (Basel)">
        <title>A Draft Genome Sequence for Ensete ventricosum, the Drought-Tolerant Tree Against Hunger.</title>
        <authorList>
            <person name="Harrison J."/>
            <person name="Moore K.A."/>
            <person name="Paszkiewicz K."/>
            <person name="Jones T."/>
            <person name="Grant M."/>
            <person name="Ambacheew D."/>
            <person name="Muzemil S."/>
            <person name="Studholme D.J."/>
        </authorList>
    </citation>
    <scope>NUCLEOTIDE SEQUENCE [LARGE SCALE GENOMIC DNA]</scope>
</reference>
<evidence type="ECO:0000256" key="1">
    <source>
        <dbReference type="SAM" id="SignalP"/>
    </source>
</evidence>
<dbReference type="EMBL" id="AMZH03000074">
    <property type="protein sequence ID" value="RRT85697.1"/>
    <property type="molecule type" value="Genomic_DNA"/>
</dbReference>
<proteinExistence type="predicted"/>
<evidence type="ECO:0000313" key="2">
    <source>
        <dbReference type="EMBL" id="RRT85697.1"/>
    </source>
</evidence>
<dbReference type="Proteomes" id="UP000287651">
    <property type="component" value="Unassembled WGS sequence"/>
</dbReference>